<dbReference type="EMBL" id="JAVXUP010000004">
    <property type="protein sequence ID" value="KAK3043635.1"/>
    <property type="molecule type" value="Genomic_DNA"/>
</dbReference>
<keyword evidence="2" id="KW-0653">Protein transport</keyword>
<evidence type="ECO:0000256" key="1">
    <source>
        <dbReference type="ARBA" id="ARBA00022448"/>
    </source>
</evidence>
<dbReference type="GO" id="GO:0005829">
    <property type="term" value="C:cytosol"/>
    <property type="evidence" value="ECO:0007669"/>
    <property type="project" value="GOC"/>
</dbReference>
<dbReference type="AlphaFoldDB" id="A0AA89BII4"/>
<feature type="domain" description="Vacuolar protein sorting-associated protein 54 N-terminal" evidence="5">
    <location>
        <begin position="163"/>
        <end position="225"/>
    </location>
</feature>
<keyword evidence="7" id="KW-1185">Reference proteome</keyword>
<feature type="domain" description="Vacuolar protein sorting-associated protein 54 N-terminal" evidence="5">
    <location>
        <begin position="334"/>
        <end position="443"/>
    </location>
</feature>
<evidence type="ECO:0000256" key="2">
    <source>
        <dbReference type="ARBA" id="ARBA00022927"/>
    </source>
</evidence>
<keyword evidence="4" id="KW-0472">Membrane</keyword>
<dbReference type="GO" id="GO:0000149">
    <property type="term" value="F:SNARE binding"/>
    <property type="evidence" value="ECO:0007669"/>
    <property type="project" value="TreeGrafter"/>
</dbReference>
<dbReference type="GO" id="GO:0032456">
    <property type="term" value="P:endocytic recycling"/>
    <property type="evidence" value="ECO:0007669"/>
    <property type="project" value="InterPro"/>
</dbReference>
<dbReference type="InterPro" id="IPR040047">
    <property type="entry name" value="VPS50"/>
</dbReference>
<keyword evidence="3" id="KW-0175">Coiled coil</keyword>
<keyword evidence="4" id="KW-1133">Transmembrane helix</keyword>
<feature type="transmembrane region" description="Helical" evidence="4">
    <location>
        <begin position="507"/>
        <end position="530"/>
    </location>
</feature>
<dbReference type="GO" id="GO:0042147">
    <property type="term" value="P:retrograde transport, endosome to Golgi"/>
    <property type="evidence" value="ECO:0007669"/>
    <property type="project" value="InterPro"/>
</dbReference>
<accession>A0AA89BII4</accession>
<protein>
    <recommendedName>
        <fullName evidence="5">Vacuolar protein sorting-associated protein 54 N-terminal domain-containing protein</fullName>
    </recommendedName>
</protein>
<dbReference type="PANTHER" id="PTHR13258:SF0">
    <property type="entry name" value="SYNDETIN"/>
    <property type="match status" value="1"/>
</dbReference>
<dbReference type="GO" id="GO:1990745">
    <property type="term" value="C:EARP complex"/>
    <property type="evidence" value="ECO:0007669"/>
    <property type="project" value="InterPro"/>
</dbReference>
<keyword evidence="4" id="KW-0812">Transmembrane</keyword>
<dbReference type="GO" id="GO:0015031">
    <property type="term" value="P:protein transport"/>
    <property type="evidence" value="ECO:0007669"/>
    <property type="project" value="UniProtKB-KW"/>
</dbReference>
<evidence type="ECO:0000256" key="3">
    <source>
        <dbReference type="ARBA" id="ARBA00023054"/>
    </source>
</evidence>
<keyword evidence="1" id="KW-0813">Transport</keyword>
<evidence type="ECO:0000313" key="7">
    <source>
        <dbReference type="Proteomes" id="UP001188597"/>
    </source>
</evidence>
<name>A0AA89BII4_9ASTE</name>
<gene>
    <name evidence="6" type="ORF">RJ639_001697</name>
</gene>
<dbReference type="PANTHER" id="PTHR13258">
    <property type="entry name" value="SYNDETIN"/>
    <property type="match status" value="1"/>
</dbReference>
<comment type="caution">
    <text evidence="6">The sequence shown here is derived from an EMBL/GenBank/DDBJ whole genome shotgun (WGS) entry which is preliminary data.</text>
</comment>
<dbReference type="Pfam" id="PF10475">
    <property type="entry name" value="Vps54_N"/>
    <property type="match status" value="2"/>
</dbReference>
<evidence type="ECO:0000259" key="5">
    <source>
        <dbReference type="Pfam" id="PF10475"/>
    </source>
</evidence>
<dbReference type="Proteomes" id="UP001188597">
    <property type="component" value="Unassembled WGS sequence"/>
</dbReference>
<evidence type="ECO:0000256" key="4">
    <source>
        <dbReference type="SAM" id="Phobius"/>
    </source>
</evidence>
<organism evidence="6 7">
    <name type="scientific">Escallonia herrerae</name>
    <dbReference type="NCBI Taxonomy" id="1293975"/>
    <lineage>
        <taxon>Eukaryota</taxon>
        <taxon>Viridiplantae</taxon>
        <taxon>Streptophyta</taxon>
        <taxon>Embryophyta</taxon>
        <taxon>Tracheophyta</taxon>
        <taxon>Spermatophyta</taxon>
        <taxon>Magnoliopsida</taxon>
        <taxon>eudicotyledons</taxon>
        <taxon>Gunneridae</taxon>
        <taxon>Pentapetalae</taxon>
        <taxon>asterids</taxon>
        <taxon>campanulids</taxon>
        <taxon>Escalloniales</taxon>
        <taxon>Escalloniaceae</taxon>
        <taxon>Escallonia</taxon>
    </lineage>
</organism>
<proteinExistence type="predicted"/>
<sequence length="598" mass="67005">MQRSSLPFSLVSPLAVNGDLSQGSFEVYRALFLGSLLFFQGDGGMDISKVGEKILSSVRSARSLGILPSSSDRPEVITLCDLTIHLNVFIWMYMKMHHWDPQLSGKGMENISQTLLLVPARAAAAAAIARALAGLPPHQRYNLSSSSDELSSIYGSRPRGQVVEELEEEFYEEDFDPVKHILEHIPSEENEVTYFEGKATLRLAQLDTIAERLSRHVMEHHEEMGKLCGLFFMECLDSNPYDIQYEMGIWMNIRETRSKLLLCVEEERGEGWGLMELWPLFAWSVVVHQLLYDELFKSLPNLFNVASNKEISLLNVPFRMELQLFGVYLLCRIKGMHLVRELERDLKIANVICMNGRRHLTSSRNEVSRDLIVTTNSKRKQALLDMLPILNELRHALDMQVALESNVEEGKLFTAFQVLSEYLQLLDSFSELSAIQEMSRGVEIEDGHHLGFGNILAGLAGKNSSKVGFTSIRSVPRLQRGGLYNYVAVNDWDAVGPSRGTDEGRSAISVLVLGLTGVIWAFNGQIFAGIYARLEALFVLGVWLLVIHGSGAAVGGSGGDHFSWWYFYVGRTPPAAADAGRHRVNDTIFTTIELMVWD</sequence>
<evidence type="ECO:0000313" key="6">
    <source>
        <dbReference type="EMBL" id="KAK3043635.1"/>
    </source>
</evidence>
<dbReference type="InterPro" id="IPR019515">
    <property type="entry name" value="VPS54_N"/>
</dbReference>
<feature type="transmembrane region" description="Helical" evidence="4">
    <location>
        <begin position="536"/>
        <end position="555"/>
    </location>
</feature>
<reference evidence="6" key="1">
    <citation type="submission" date="2022-12" db="EMBL/GenBank/DDBJ databases">
        <title>Draft genome assemblies for two species of Escallonia (Escalloniales).</title>
        <authorList>
            <person name="Chanderbali A."/>
            <person name="Dervinis C."/>
            <person name="Anghel I."/>
            <person name="Soltis D."/>
            <person name="Soltis P."/>
            <person name="Zapata F."/>
        </authorList>
    </citation>
    <scope>NUCLEOTIDE SEQUENCE</scope>
    <source>
        <strain evidence="6">UCBG64.0493</strain>
        <tissue evidence="6">Leaf</tissue>
    </source>
</reference>